<accession>A0A9Q0F6K5</accession>
<organism evidence="2 3">
    <name type="scientific">Turnera subulata</name>
    <dbReference type="NCBI Taxonomy" id="218843"/>
    <lineage>
        <taxon>Eukaryota</taxon>
        <taxon>Viridiplantae</taxon>
        <taxon>Streptophyta</taxon>
        <taxon>Embryophyta</taxon>
        <taxon>Tracheophyta</taxon>
        <taxon>Spermatophyta</taxon>
        <taxon>Magnoliopsida</taxon>
        <taxon>eudicotyledons</taxon>
        <taxon>Gunneridae</taxon>
        <taxon>Pentapetalae</taxon>
        <taxon>rosids</taxon>
        <taxon>fabids</taxon>
        <taxon>Malpighiales</taxon>
        <taxon>Passifloraceae</taxon>
        <taxon>Turnera</taxon>
    </lineage>
</organism>
<evidence type="ECO:0000313" key="2">
    <source>
        <dbReference type="EMBL" id="KAJ4825095.1"/>
    </source>
</evidence>
<reference evidence="2" key="1">
    <citation type="submission" date="2022-02" db="EMBL/GenBank/DDBJ databases">
        <authorList>
            <person name="Henning P.M."/>
            <person name="McCubbin A.G."/>
            <person name="Shore J.S."/>
        </authorList>
    </citation>
    <scope>NUCLEOTIDE SEQUENCE</scope>
    <source>
        <strain evidence="2">F60SS</strain>
        <tissue evidence="2">Leaves</tissue>
    </source>
</reference>
<dbReference type="Proteomes" id="UP001141552">
    <property type="component" value="Unassembled WGS sequence"/>
</dbReference>
<dbReference type="InterPro" id="IPR036047">
    <property type="entry name" value="F-box-like_dom_sf"/>
</dbReference>
<dbReference type="PROSITE" id="PS50181">
    <property type="entry name" value="FBOX"/>
    <property type="match status" value="1"/>
</dbReference>
<proteinExistence type="predicted"/>
<dbReference type="PANTHER" id="PTHR31672">
    <property type="entry name" value="BNACNNG10540D PROTEIN"/>
    <property type="match status" value="1"/>
</dbReference>
<dbReference type="NCBIfam" id="TIGR01640">
    <property type="entry name" value="F_box_assoc_1"/>
    <property type="match status" value="1"/>
</dbReference>
<dbReference type="InterPro" id="IPR017451">
    <property type="entry name" value="F-box-assoc_interact_dom"/>
</dbReference>
<dbReference type="AlphaFoldDB" id="A0A9Q0F6K5"/>
<keyword evidence="3" id="KW-1185">Reference proteome</keyword>
<dbReference type="InterPro" id="IPR050796">
    <property type="entry name" value="SCF_F-box_component"/>
</dbReference>
<evidence type="ECO:0000313" key="3">
    <source>
        <dbReference type="Proteomes" id="UP001141552"/>
    </source>
</evidence>
<feature type="domain" description="F-box" evidence="1">
    <location>
        <begin position="1"/>
        <end position="43"/>
    </location>
</feature>
<dbReference type="InterPro" id="IPR001810">
    <property type="entry name" value="F-box_dom"/>
</dbReference>
<dbReference type="Pfam" id="PF00646">
    <property type="entry name" value="F-box"/>
    <property type="match status" value="1"/>
</dbReference>
<dbReference type="Gene3D" id="1.20.1280.50">
    <property type="match status" value="1"/>
</dbReference>
<protein>
    <recommendedName>
        <fullName evidence="1">F-box domain-containing protein</fullName>
    </recommendedName>
</protein>
<name>A0A9Q0F6K5_9ROSI</name>
<dbReference type="InterPro" id="IPR006527">
    <property type="entry name" value="F-box-assoc_dom_typ1"/>
</dbReference>
<dbReference type="SUPFAM" id="SSF81383">
    <property type="entry name" value="F-box domain"/>
    <property type="match status" value="1"/>
</dbReference>
<dbReference type="EMBL" id="JAKUCV010007000">
    <property type="protein sequence ID" value="KAJ4825095.1"/>
    <property type="molecule type" value="Genomic_DNA"/>
</dbReference>
<dbReference type="OrthoDB" id="5314306at2759"/>
<comment type="caution">
    <text evidence="2">The sequence shown here is derived from an EMBL/GenBank/DDBJ whole genome shotgun (WGS) entry which is preliminary data.</text>
</comment>
<evidence type="ECO:0000259" key="1">
    <source>
        <dbReference type="PROSITE" id="PS50181"/>
    </source>
</evidence>
<dbReference type="Pfam" id="PF07734">
    <property type="entry name" value="FBA_1"/>
    <property type="match status" value="1"/>
</dbReference>
<dbReference type="SMART" id="SM00256">
    <property type="entry name" value="FBOX"/>
    <property type="match status" value="1"/>
</dbReference>
<gene>
    <name evidence="2" type="ORF">Tsubulata_016807</name>
</gene>
<reference evidence="2" key="2">
    <citation type="journal article" date="2023" name="Plants (Basel)">
        <title>Annotation of the Turnera subulata (Passifloraceae) Draft Genome Reveals the S-Locus Evolved after the Divergence of Turneroideae from Passifloroideae in a Stepwise Manner.</title>
        <authorList>
            <person name="Henning P.M."/>
            <person name="Roalson E.H."/>
            <person name="Mir W."/>
            <person name="McCubbin A.G."/>
            <person name="Shore J.S."/>
        </authorList>
    </citation>
    <scope>NUCLEOTIDE SEQUENCE</scope>
    <source>
        <strain evidence="2">F60SS</strain>
    </source>
</reference>
<dbReference type="PANTHER" id="PTHR31672:SF10">
    <property type="entry name" value="F-BOX DOMAIN-CONTAINING PROTEIN"/>
    <property type="match status" value="1"/>
</dbReference>
<dbReference type="CDD" id="cd22157">
    <property type="entry name" value="F-box_AtFBW1-like"/>
    <property type="match status" value="1"/>
</dbReference>
<sequence length="395" mass="44937">MAMPQDLVEDILSVLPANSLVRFTSVCKSWRRLIRDDPAFKALQASKAAASPATRCSYLFKTWTWDSSPGTRRRFSMLYNGTPVTVGKPVFNPFAVVVGGARERRMFVMLGSHDGIVCILVYSDCNHASAQNPYIYLWNPSINKVKPLQRFWCSRLYDLFGFGFSKQNKEYRIVSLIDDYFNLHRRAAYVYSSKADSWNQIDMVSSGWNRIEFRCITMQPTILDGAPHWLAVDRTQNLQFSSEAKSIISFDFDTERFGCIALPAAAVGRGGNHHYSKVLGTFKGSLAFVNCSQHNRRSMLTGHDVWVLREYGVESSWIKLFSLEPTLAKAVSFGISGELFLLPFDDERKELIEVSDKGKITRTLQLKDMIDSPLLPYTESLVLLDYVPRTRRRGN</sequence>